<evidence type="ECO:0000256" key="5">
    <source>
        <dbReference type="ARBA" id="ARBA00022692"/>
    </source>
</evidence>
<dbReference type="InterPro" id="IPR039426">
    <property type="entry name" value="TonB-dep_rcpt-like"/>
</dbReference>
<organism evidence="14 15">
    <name type="scientific">Neokomagataea anthophila</name>
    <dbReference type="NCBI Taxonomy" id="2826925"/>
    <lineage>
        <taxon>Bacteria</taxon>
        <taxon>Pseudomonadati</taxon>
        <taxon>Pseudomonadota</taxon>
        <taxon>Alphaproteobacteria</taxon>
        <taxon>Acetobacterales</taxon>
        <taxon>Acetobacteraceae</taxon>
        <taxon>Neokomagataea</taxon>
    </lineage>
</organism>
<evidence type="ECO:0000256" key="4">
    <source>
        <dbReference type="ARBA" id="ARBA00022496"/>
    </source>
</evidence>
<evidence type="ECO:0000256" key="7">
    <source>
        <dbReference type="ARBA" id="ARBA00023065"/>
    </source>
</evidence>
<name>A0ABS5E651_9PROT</name>
<dbReference type="PANTHER" id="PTHR32552">
    <property type="entry name" value="FERRICHROME IRON RECEPTOR-RELATED"/>
    <property type="match status" value="1"/>
</dbReference>
<dbReference type="Proteomes" id="UP000677812">
    <property type="component" value="Unassembled WGS sequence"/>
</dbReference>
<dbReference type="PROSITE" id="PS52016">
    <property type="entry name" value="TONB_DEPENDENT_REC_3"/>
    <property type="match status" value="1"/>
</dbReference>
<feature type="domain" description="TonB-dependent receptor plug" evidence="13">
    <location>
        <begin position="81"/>
        <end position="190"/>
    </location>
</feature>
<keyword evidence="2 11" id="KW-0813">Transport</keyword>
<reference evidence="14 15" key="1">
    <citation type="submission" date="2021-04" db="EMBL/GenBank/DDBJ databases">
        <title>The complete genome sequence of Neokomagataea sp. TBRC 2177.</title>
        <authorList>
            <person name="Charoenyingcharoen P."/>
            <person name="Yukphan P."/>
        </authorList>
    </citation>
    <scope>NUCLEOTIDE SEQUENCE [LARGE SCALE GENOMIC DNA]</scope>
    <source>
        <strain evidence="14 15">TBRC 2177</strain>
    </source>
</reference>
<evidence type="ECO:0000256" key="8">
    <source>
        <dbReference type="ARBA" id="ARBA00023077"/>
    </source>
</evidence>
<keyword evidence="5 11" id="KW-0812">Transmembrane</keyword>
<keyword evidence="3 11" id="KW-1134">Transmembrane beta strand</keyword>
<accession>A0ABS5E651</accession>
<evidence type="ECO:0000256" key="10">
    <source>
        <dbReference type="ARBA" id="ARBA00023237"/>
    </source>
</evidence>
<evidence type="ECO:0000259" key="13">
    <source>
        <dbReference type="Pfam" id="PF07715"/>
    </source>
</evidence>
<keyword evidence="4" id="KW-0410">Iron transport</keyword>
<proteinExistence type="inferred from homology"/>
<dbReference type="InterPro" id="IPR012910">
    <property type="entry name" value="Plug_dom"/>
</dbReference>
<comment type="similarity">
    <text evidence="11">Belongs to the TonB-dependent receptor family.</text>
</comment>
<feature type="chain" id="PRO_5045796013" evidence="12">
    <location>
        <begin position="38"/>
        <end position="706"/>
    </location>
</feature>
<sequence>MFIAHNTTSHRKHFLVCTALTIICANISFFAPPNAYAADTTVPKAITAQTPSKSTTDKNTPTVTGSTESIVVVGQKIDHLQNTNSAITVLKKLDSNEYRSLYDVVNRVPNMIGNAADIPTIRGLTGSGAGGGVFTIMSGSRPRTAVIIDGLPETYAGQRYADAGTWDMEQVSILRGPQATTQGRNAIGGAITLASKAPTQFWQAAIRGGYESAGSKGTFAGMLSGPIIKDELAFRITADGVRGNSYIHYPGTKWPFNPREINQTSVRGKLLWTPKALPQLNVTLMGWHREQHGEYLYTATAPDLFQYRFDNTNMNTRVTDSSINEASLRANYQISSALSNQITYGHIWYDAIFRQSNALASKNSLAHFTLKEQNNTVEDRFIYAPTASRLNAVGGLYYFNRDQDIKSDLGVNGPDNERTYAAYADGTLHLIGGLNLIAGARVEREEQKRNVSLSWGKVQSDIGTTMFLPKGGLSYTFTPVTSASFTVRRGYNPGGGAINWYTGSYYQYNKETVTTYELGGHTEILNKKLNLNTNLFYNDYHSYQDLLNYTFVNIPHGHSLGLEAEALYNFTRSFRAFGGLGLLATKITDAPAQYKNVEGTKFSNAPTATFNVGLEKTFRNGLFIGTNFNHVGRYAPQIASGQSVPSGNYNILNANVGYTSRYYTVRLYIKNLTNDHIIYSGQKLWSGLQAQVGQPRAFGFTVDGHL</sequence>
<comment type="caution">
    <text evidence="14">The sequence shown here is derived from an EMBL/GenBank/DDBJ whole genome shotgun (WGS) entry which is preliminary data.</text>
</comment>
<keyword evidence="8" id="KW-0798">TonB box</keyword>
<keyword evidence="9 11" id="KW-0472">Membrane</keyword>
<feature type="signal peptide" evidence="12">
    <location>
        <begin position="1"/>
        <end position="37"/>
    </location>
</feature>
<keyword evidence="14" id="KW-0675">Receptor</keyword>
<keyword evidence="6" id="KW-0408">Iron</keyword>
<keyword evidence="15" id="KW-1185">Reference proteome</keyword>
<dbReference type="InterPro" id="IPR036942">
    <property type="entry name" value="Beta-barrel_TonB_sf"/>
</dbReference>
<keyword evidence="12" id="KW-0732">Signal</keyword>
<dbReference type="EMBL" id="JAGRQH010000002">
    <property type="protein sequence ID" value="MBR0559380.1"/>
    <property type="molecule type" value="Genomic_DNA"/>
</dbReference>
<keyword evidence="10 11" id="KW-0998">Cell outer membrane</keyword>
<dbReference type="PANTHER" id="PTHR32552:SF81">
    <property type="entry name" value="TONB-DEPENDENT OUTER MEMBRANE RECEPTOR"/>
    <property type="match status" value="1"/>
</dbReference>
<evidence type="ECO:0000256" key="3">
    <source>
        <dbReference type="ARBA" id="ARBA00022452"/>
    </source>
</evidence>
<evidence type="ECO:0000313" key="14">
    <source>
        <dbReference type="EMBL" id="MBR0559380.1"/>
    </source>
</evidence>
<dbReference type="Pfam" id="PF07715">
    <property type="entry name" value="Plug"/>
    <property type="match status" value="1"/>
</dbReference>
<evidence type="ECO:0000256" key="12">
    <source>
        <dbReference type="SAM" id="SignalP"/>
    </source>
</evidence>
<protein>
    <submittedName>
        <fullName evidence="14">TonB-dependent receptor</fullName>
    </submittedName>
</protein>
<evidence type="ECO:0000256" key="1">
    <source>
        <dbReference type="ARBA" id="ARBA00004571"/>
    </source>
</evidence>
<dbReference type="SUPFAM" id="SSF56935">
    <property type="entry name" value="Porins"/>
    <property type="match status" value="1"/>
</dbReference>
<dbReference type="RefSeq" id="WP_211680859.1">
    <property type="nucleotide sequence ID" value="NZ_JAGRQH010000002.1"/>
</dbReference>
<gene>
    <name evidence="14" type="ORF">KB213_04830</name>
</gene>
<comment type="subcellular location">
    <subcellularLocation>
        <location evidence="1 11">Cell outer membrane</location>
        <topology evidence="1 11">Multi-pass membrane protein</topology>
    </subcellularLocation>
</comment>
<evidence type="ECO:0000256" key="6">
    <source>
        <dbReference type="ARBA" id="ARBA00023004"/>
    </source>
</evidence>
<evidence type="ECO:0000256" key="2">
    <source>
        <dbReference type="ARBA" id="ARBA00022448"/>
    </source>
</evidence>
<evidence type="ECO:0000256" key="9">
    <source>
        <dbReference type="ARBA" id="ARBA00023136"/>
    </source>
</evidence>
<evidence type="ECO:0000256" key="11">
    <source>
        <dbReference type="PROSITE-ProRule" id="PRU01360"/>
    </source>
</evidence>
<keyword evidence="7" id="KW-0406">Ion transport</keyword>
<evidence type="ECO:0000313" key="15">
    <source>
        <dbReference type="Proteomes" id="UP000677812"/>
    </source>
</evidence>
<dbReference type="Gene3D" id="2.40.170.20">
    <property type="entry name" value="TonB-dependent receptor, beta-barrel domain"/>
    <property type="match status" value="1"/>
</dbReference>